<keyword evidence="1" id="KW-0732">Signal</keyword>
<protein>
    <recommendedName>
        <fullName evidence="4">Outer membrane protein beta-barrel domain-containing protein</fullName>
    </recommendedName>
</protein>
<dbReference type="STRING" id="1484053.SAMN05444274_10758"/>
<organism evidence="2 3">
    <name type="scientific">Mariniphaga anaerophila</name>
    <dbReference type="NCBI Taxonomy" id="1484053"/>
    <lineage>
        <taxon>Bacteria</taxon>
        <taxon>Pseudomonadati</taxon>
        <taxon>Bacteroidota</taxon>
        <taxon>Bacteroidia</taxon>
        <taxon>Marinilabiliales</taxon>
        <taxon>Prolixibacteraceae</taxon>
        <taxon>Mariniphaga</taxon>
    </lineage>
</organism>
<evidence type="ECO:0000313" key="2">
    <source>
        <dbReference type="EMBL" id="SHF65136.1"/>
    </source>
</evidence>
<accession>A0A1M5DDY1</accession>
<dbReference type="OrthoDB" id="1163183at2"/>
<dbReference type="Gene3D" id="2.40.160.20">
    <property type="match status" value="1"/>
</dbReference>
<reference evidence="2 3" key="1">
    <citation type="submission" date="2016-11" db="EMBL/GenBank/DDBJ databases">
        <authorList>
            <person name="Jaros S."/>
            <person name="Januszkiewicz K."/>
            <person name="Wedrychowicz H."/>
        </authorList>
    </citation>
    <scope>NUCLEOTIDE SEQUENCE [LARGE SCALE GENOMIC DNA]</scope>
    <source>
        <strain evidence="2 3">DSM 26910</strain>
    </source>
</reference>
<dbReference type="EMBL" id="FQUM01000007">
    <property type="protein sequence ID" value="SHF65136.1"/>
    <property type="molecule type" value="Genomic_DNA"/>
</dbReference>
<dbReference type="RefSeq" id="WP_073002682.1">
    <property type="nucleotide sequence ID" value="NZ_FQUM01000007.1"/>
</dbReference>
<sequence length="170" mass="18516">MKNLFTLLFASILFFAVPEAGAQISVGPGVVFGTDINNIGFSVNGKYDFNEKWSAAPSFTYFLKKDFVNWSALDLDANYQLTQIENIGGLYALGGLNFTFWKIKYEYDYDLGEYGDFAGTLDGTGSDVGLNLGLGLNIPAGEKLAIAPEVRYTLGGANYLRLGVKVMFGL</sequence>
<evidence type="ECO:0000256" key="1">
    <source>
        <dbReference type="SAM" id="SignalP"/>
    </source>
</evidence>
<feature type="chain" id="PRO_5012386614" description="Outer membrane protein beta-barrel domain-containing protein" evidence="1">
    <location>
        <begin position="23"/>
        <end position="170"/>
    </location>
</feature>
<evidence type="ECO:0008006" key="4">
    <source>
        <dbReference type="Google" id="ProtNLM"/>
    </source>
</evidence>
<gene>
    <name evidence="2" type="ORF">SAMN05444274_10758</name>
</gene>
<proteinExistence type="predicted"/>
<dbReference type="AlphaFoldDB" id="A0A1M5DDY1"/>
<dbReference type="Proteomes" id="UP000184164">
    <property type="component" value="Unassembled WGS sequence"/>
</dbReference>
<feature type="signal peptide" evidence="1">
    <location>
        <begin position="1"/>
        <end position="22"/>
    </location>
</feature>
<evidence type="ECO:0000313" key="3">
    <source>
        <dbReference type="Proteomes" id="UP000184164"/>
    </source>
</evidence>
<dbReference type="InterPro" id="IPR011250">
    <property type="entry name" value="OMP/PagP_B-barrel"/>
</dbReference>
<keyword evidence="3" id="KW-1185">Reference proteome</keyword>
<dbReference type="SUPFAM" id="SSF56925">
    <property type="entry name" value="OMPA-like"/>
    <property type="match status" value="1"/>
</dbReference>
<name>A0A1M5DDY1_9BACT</name>